<dbReference type="EMBL" id="LGTQ01000013">
    <property type="protein sequence ID" value="KPM47030.1"/>
    <property type="molecule type" value="Genomic_DNA"/>
</dbReference>
<accession>A0A0P7BRQ1</accession>
<dbReference type="OrthoDB" id="1163349at2"/>
<sequence>MKKDKHIEKSIQWAKKKGFSKFRADLDGFDDPINFTRSSDQAEFAPDLTAVSRNNRKHYFHVTLKKEETEDTLSQIKLYHKLAKAKDGKLYLMAPMGNLRYARDISKKLEMAEVIRI</sequence>
<gene>
    <name evidence="1" type="ORF">AFM12_17540</name>
</gene>
<comment type="caution">
    <text evidence="1">The sequence shown here is derived from an EMBL/GenBank/DDBJ whole genome shotgun (WGS) entry which is preliminary data.</text>
</comment>
<dbReference type="AlphaFoldDB" id="A0A0P7BRQ1"/>
<evidence type="ECO:0000313" key="1">
    <source>
        <dbReference type="EMBL" id="KPM47030.1"/>
    </source>
</evidence>
<proteinExistence type="predicted"/>
<name>A0A0P7BRQ1_9BACT</name>
<keyword evidence="2" id="KW-1185">Reference proteome</keyword>
<dbReference type="STRING" id="1605367.AFM12_17540"/>
<dbReference type="RefSeq" id="WP_055151053.1">
    <property type="nucleotide sequence ID" value="NZ_JXSZ01000013.1"/>
</dbReference>
<dbReference type="Proteomes" id="UP000050454">
    <property type="component" value="Unassembled WGS sequence"/>
</dbReference>
<organism evidence="1 2">
    <name type="scientific">Jiulongibacter sediminis</name>
    <dbReference type="NCBI Taxonomy" id="1605367"/>
    <lineage>
        <taxon>Bacteria</taxon>
        <taxon>Pseudomonadati</taxon>
        <taxon>Bacteroidota</taxon>
        <taxon>Cytophagia</taxon>
        <taxon>Cytophagales</taxon>
        <taxon>Leadbetterellaceae</taxon>
        <taxon>Jiulongibacter</taxon>
    </lineage>
</organism>
<protein>
    <submittedName>
        <fullName evidence="1">Uncharacterized protein</fullName>
    </submittedName>
</protein>
<reference evidence="1 2" key="1">
    <citation type="submission" date="2015-07" db="EMBL/GenBank/DDBJ databases">
        <title>The draft genome sequence of Leadbetterella sp. JN14-9.</title>
        <authorList>
            <person name="Liu Y."/>
            <person name="Du J."/>
            <person name="Shao Z."/>
        </authorList>
    </citation>
    <scope>NUCLEOTIDE SEQUENCE [LARGE SCALE GENOMIC DNA]</scope>
    <source>
        <strain evidence="1 2">JN14-9</strain>
    </source>
</reference>
<evidence type="ECO:0000313" key="2">
    <source>
        <dbReference type="Proteomes" id="UP000050454"/>
    </source>
</evidence>